<organism evidence="9">
    <name type="scientific">bioreactor metagenome</name>
    <dbReference type="NCBI Taxonomy" id="1076179"/>
    <lineage>
        <taxon>unclassified sequences</taxon>
        <taxon>metagenomes</taxon>
        <taxon>ecological metagenomes</taxon>
    </lineage>
</organism>
<name>A0A645BC91_9ZZZZ</name>
<comment type="cofactor">
    <cofactor evidence="1">
        <name>Mg(2+)</name>
        <dbReference type="ChEBI" id="CHEBI:18420"/>
    </cofactor>
</comment>
<dbReference type="GO" id="GO:0004540">
    <property type="term" value="F:RNA nuclease activity"/>
    <property type="evidence" value="ECO:0007669"/>
    <property type="project" value="InterPro"/>
</dbReference>
<evidence type="ECO:0000256" key="1">
    <source>
        <dbReference type="ARBA" id="ARBA00001946"/>
    </source>
</evidence>
<dbReference type="InterPro" id="IPR022907">
    <property type="entry name" value="VapC_family"/>
</dbReference>
<comment type="caution">
    <text evidence="9">The sequence shown here is derived from an EMBL/GenBank/DDBJ whole genome shotgun (WGS) entry which is preliminary data.</text>
</comment>
<evidence type="ECO:0000313" key="9">
    <source>
        <dbReference type="EMBL" id="MPM60803.1"/>
    </source>
</evidence>
<dbReference type="EMBL" id="VSSQ01017994">
    <property type="protein sequence ID" value="MPM60803.1"/>
    <property type="molecule type" value="Genomic_DNA"/>
</dbReference>
<dbReference type="PANTHER" id="PTHR33653">
    <property type="entry name" value="RIBONUCLEASE VAPC2"/>
    <property type="match status" value="1"/>
</dbReference>
<keyword evidence="6" id="KW-0460">Magnesium</keyword>
<gene>
    <name evidence="9" type="primary">vapC_4</name>
    <name evidence="9" type="ORF">SDC9_107657</name>
</gene>
<dbReference type="HAMAP" id="MF_00265">
    <property type="entry name" value="VapC_Nob1"/>
    <property type="match status" value="1"/>
</dbReference>
<evidence type="ECO:0000256" key="7">
    <source>
        <dbReference type="ARBA" id="ARBA00038093"/>
    </source>
</evidence>
<sequence>MNGIRILCDTNTLLYLLQNNELVVDFLMGKQVYISAITELELFGRQNMNEEEIAVIEELVDSCFVFDLLSPIKQIVKEIKRKYKIKLPDAIIAATAIYLDIPLVTFDDDFKNIEELQLVLLKM</sequence>
<keyword evidence="9" id="KW-0255">Endonuclease</keyword>
<dbReference type="AlphaFoldDB" id="A0A645BC91"/>
<comment type="similarity">
    <text evidence="7">Belongs to the PINc/VapC protein family.</text>
</comment>
<keyword evidence="4" id="KW-0479">Metal-binding</keyword>
<dbReference type="GO" id="GO:0016787">
    <property type="term" value="F:hydrolase activity"/>
    <property type="evidence" value="ECO:0007669"/>
    <property type="project" value="UniProtKB-KW"/>
</dbReference>
<feature type="domain" description="PIN" evidence="8">
    <location>
        <begin position="6"/>
        <end position="115"/>
    </location>
</feature>
<dbReference type="Pfam" id="PF01850">
    <property type="entry name" value="PIN"/>
    <property type="match status" value="1"/>
</dbReference>
<protein>
    <submittedName>
        <fullName evidence="9">tRNA(fMet)-specific endonuclease VapC</fullName>
        <ecNumber evidence="9">3.1.-.-</ecNumber>
    </submittedName>
</protein>
<dbReference type="InterPro" id="IPR002716">
    <property type="entry name" value="PIN_dom"/>
</dbReference>
<evidence type="ECO:0000256" key="5">
    <source>
        <dbReference type="ARBA" id="ARBA00022801"/>
    </source>
</evidence>
<dbReference type="SUPFAM" id="SSF88723">
    <property type="entry name" value="PIN domain-like"/>
    <property type="match status" value="1"/>
</dbReference>
<dbReference type="GO" id="GO:0004519">
    <property type="term" value="F:endonuclease activity"/>
    <property type="evidence" value="ECO:0007669"/>
    <property type="project" value="UniProtKB-KW"/>
</dbReference>
<dbReference type="Gene3D" id="3.40.50.1010">
    <property type="entry name" value="5'-nuclease"/>
    <property type="match status" value="1"/>
</dbReference>
<dbReference type="PANTHER" id="PTHR33653:SF1">
    <property type="entry name" value="RIBONUCLEASE VAPC2"/>
    <property type="match status" value="1"/>
</dbReference>
<dbReference type="InterPro" id="IPR029060">
    <property type="entry name" value="PIN-like_dom_sf"/>
</dbReference>
<dbReference type="EC" id="3.1.-.-" evidence="9"/>
<dbReference type="GO" id="GO:0046872">
    <property type="term" value="F:metal ion binding"/>
    <property type="evidence" value="ECO:0007669"/>
    <property type="project" value="UniProtKB-KW"/>
</dbReference>
<evidence type="ECO:0000256" key="4">
    <source>
        <dbReference type="ARBA" id="ARBA00022723"/>
    </source>
</evidence>
<keyword evidence="5 9" id="KW-0378">Hydrolase</keyword>
<proteinExistence type="inferred from homology"/>
<evidence type="ECO:0000256" key="3">
    <source>
        <dbReference type="ARBA" id="ARBA00022722"/>
    </source>
</evidence>
<evidence type="ECO:0000256" key="2">
    <source>
        <dbReference type="ARBA" id="ARBA00022649"/>
    </source>
</evidence>
<evidence type="ECO:0000259" key="8">
    <source>
        <dbReference type="Pfam" id="PF01850"/>
    </source>
</evidence>
<evidence type="ECO:0000256" key="6">
    <source>
        <dbReference type="ARBA" id="ARBA00022842"/>
    </source>
</evidence>
<keyword evidence="3" id="KW-0540">Nuclease</keyword>
<reference evidence="9" key="1">
    <citation type="submission" date="2019-08" db="EMBL/GenBank/DDBJ databases">
        <authorList>
            <person name="Kucharzyk K."/>
            <person name="Murdoch R.W."/>
            <person name="Higgins S."/>
            <person name="Loffler F."/>
        </authorList>
    </citation>
    <scope>NUCLEOTIDE SEQUENCE</scope>
</reference>
<accession>A0A645BC91</accession>
<dbReference type="CDD" id="cd18738">
    <property type="entry name" value="PIN_VapC4-5_FitB-like"/>
    <property type="match status" value="1"/>
</dbReference>
<dbReference type="InterPro" id="IPR050556">
    <property type="entry name" value="Type_II_TA_system_RNase"/>
</dbReference>
<keyword evidence="2" id="KW-1277">Toxin-antitoxin system</keyword>